<dbReference type="PANTHER" id="PTHR13504:SF38">
    <property type="entry name" value="FIDO DOMAIN-CONTAINING PROTEIN"/>
    <property type="match status" value="1"/>
</dbReference>
<proteinExistence type="predicted"/>
<evidence type="ECO:0000256" key="2">
    <source>
        <dbReference type="PIRSR" id="PIRSR640198-1"/>
    </source>
</evidence>
<reference evidence="5 6" key="1">
    <citation type="submission" date="2018-11" db="EMBL/GenBank/DDBJ databases">
        <title>Neisseria weixii sp. nov. isolated from the rectal contents of plateau pika (Ochotona cruzoniae).</title>
        <authorList>
            <person name="Zhang G."/>
        </authorList>
    </citation>
    <scope>NUCLEOTIDE SEQUENCE [LARGE SCALE GENOMIC DNA]</scope>
    <source>
        <strain evidence="5 6">10009</strain>
    </source>
</reference>
<dbReference type="InterPro" id="IPR025758">
    <property type="entry name" value="Fic/DOC_N"/>
</dbReference>
<evidence type="ECO:0000256" key="1">
    <source>
        <dbReference type="PIRSR" id="PIRSR038925-1"/>
    </source>
</evidence>
<dbReference type="Pfam" id="PF13784">
    <property type="entry name" value="Fic_N"/>
    <property type="match status" value="1"/>
</dbReference>
<dbReference type="EMBL" id="RPFL01000024">
    <property type="protein sequence ID" value="RPD85743.1"/>
    <property type="molecule type" value="Genomic_DNA"/>
</dbReference>
<dbReference type="InterPro" id="IPR003812">
    <property type="entry name" value="Fido"/>
</dbReference>
<dbReference type="Proteomes" id="UP000272412">
    <property type="component" value="Unassembled WGS sequence"/>
</dbReference>
<feature type="binding site" evidence="1">
    <location>
        <begin position="220"/>
        <end position="226"/>
    </location>
    <ligand>
        <name>ATP</name>
        <dbReference type="ChEBI" id="CHEBI:30616"/>
    </ligand>
</feature>
<feature type="binding site" evidence="1">
    <location>
        <position position="83"/>
    </location>
    <ligand>
        <name>ATP</name>
        <dbReference type="ChEBI" id="CHEBI:30616"/>
    </ligand>
</feature>
<evidence type="ECO:0000259" key="4">
    <source>
        <dbReference type="PROSITE" id="PS51459"/>
    </source>
</evidence>
<feature type="binding site" evidence="1">
    <location>
        <position position="215"/>
    </location>
    <ligand>
        <name>ATP</name>
        <dbReference type="ChEBI" id="CHEBI:30616"/>
    </ligand>
</feature>
<dbReference type="OrthoDB" id="9813719at2"/>
<dbReference type="PROSITE" id="PS51459">
    <property type="entry name" value="FIDO"/>
    <property type="match status" value="1"/>
</dbReference>
<evidence type="ECO:0000313" key="6">
    <source>
        <dbReference type="Proteomes" id="UP000272412"/>
    </source>
</evidence>
<dbReference type="SUPFAM" id="SSF140931">
    <property type="entry name" value="Fic-like"/>
    <property type="match status" value="1"/>
</dbReference>
<dbReference type="RefSeq" id="WP_123804532.1">
    <property type="nucleotide sequence ID" value="NZ_RPFL01000024.1"/>
</dbReference>
<feature type="domain" description="Fido" evidence="4">
    <location>
        <begin position="129"/>
        <end position="279"/>
    </location>
</feature>
<keyword evidence="6" id="KW-1185">Reference proteome</keyword>
<dbReference type="AlphaFoldDB" id="A0A3N4NEU3"/>
<dbReference type="Gene3D" id="1.10.3290.10">
    <property type="entry name" value="Fido-like domain"/>
    <property type="match status" value="1"/>
</dbReference>
<dbReference type="InterPro" id="IPR036390">
    <property type="entry name" value="WH_DNA-bd_sf"/>
</dbReference>
<name>A0A3N4NEU3_9NEIS</name>
<sequence>MTSTQKIENFIAGQWQNRYQYKSFEPTHINTSWVWEEPKINMMLERATKALGELNAFSLIVPDIDLFIQMHITKEAQTSSKIEGTQTQLDEALMPEEQILPEKRNDWREVQNYIKAMNQAVDSLKRLPLSNRLLKETHHTLMSGVRGREKLPGEFRSSQNWIGGSSLMDAAFIPPHHDNVAELMGDLELFWHNDEIFVPHLIRIAISHYQFETIHPFLDGNGRVGRLLIPLYLISHGVLEKPSFYISDFFERNRASYYDALMAVRLRNDLLHWVLFFLNGVEETAKKGCRTFRQILALQQEMQTAVMAMGKRAETAGNLLKLLYTQPVQTAQSMEQSLGISPSTANTLLKEFEKTGILQEITGNKRSRMYAMTRYLDIF</sequence>
<feature type="binding site" evidence="1">
    <location>
        <position position="257"/>
    </location>
    <ligand>
        <name>ATP</name>
        <dbReference type="ChEBI" id="CHEBI:30616"/>
    </ligand>
</feature>
<feature type="binding site" evidence="3">
    <location>
        <begin position="219"/>
        <end position="226"/>
    </location>
    <ligand>
        <name>ATP</name>
        <dbReference type="ChEBI" id="CHEBI:30616"/>
    </ligand>
</feature>
<dbReference type="InterPro" id="IPR040198">
    <property type="entry name" value="Fido_containing"/>
</dbReference>
<organism evidence="5 6">
    <name type="scientific">Neisseria weixii</name>
    <dbReference type="NCBI Taxonomy" id="1853276"/>
    <lineage>
        <taxon>Bacteria</taxon>
        <taxon>Pseudomonadati</taxon>
        <taxon>Pseudomonadota</taxon>
        <taxon>Betaproteobacteria</taxon>
        <taxon>Neisseriales</taxon>
        <taxon>Neisseriaceae</taxon>
        <taxon>Neisseria</taxon>
    </lineage>
</organism>
<accession>A0A3N4NEU3</accession>
<dbReference type="GO" id="GO:0005524">
    <property type="term" value="F:ATP binding"/>
    <property type="evidence" value="ECO:0007669"/>
    <property type="project" value="UniProtKB-KW"/>
</dbReference>
<gene>
    <name evidence="5" type="ORF">EGK74_09110</name>
</gene>
<evidence type="ECO:0000313" key="5">
    <source>
        <dbReference type="EMBL" id="RPD85743.1"/>
    </source>
</evidence>
<protein>
    <submittedName>
        <fullName evidence="5">Fic family protein</fullName>
    </submittedName>
</protein>
<keyword evidence="1" id="KW-0547">Nucleotide-binding</keyword>
<evidence type="ECO:0000256" key="3">
    <source>
        <dbReference type="PIRSR" id="PIRSR640198-2"/>
    </source>
</evidence>
<dbReference type="InterPro" id="IPR036597">
    <property type="entry name" value="Fido-like_dom_sf"/>
</dbReference>
<dbReference type="PANTHER" id="PTHR13504">
    <property type="entry name" value="FIDO DOMAIN-CONTAINING PROTEIN DDB_G0283145"/>
    <property type="match status" value="1"/>
</dbReference>
<comment type="caution">
    <text evidence="5">The sequence shown here is derived from an EMBL/GenBank/DDBJ whole genome shotgun (WGS) entry which is preliminary data.</text>
</comment>
<dbReference type="SUPFAM" id="SSF46785">
    <property type="entry name" value="Winged helix' DNA-binding domain"/>
    <property type="match status" value="1"/>
</dbReference>
<dbReference type="Pfam" id="PF02661">
    <property type="entry name" value="Fic"/>
    <property type="match status" value="1"/>
</dbReference>
<feature type="binding site" evidence="3">
    <location>
        <begin position="257"/>
        <end position="258"/>
    </location>
    <ligand>
        <name>ATP</name>
        <dbReference type="ChEBI" id="CHEBI:30616"/>
    </ligand>
</feature>
<feature type="active site" evidence="2">
    <location>
        <position position="215"/>
    </location>
</feature>
<keyword evidence="1" id="KW-0067">ATP-binding</keyword>
<dbReference type="InterPro" id="IPR026287">
    <property type="entry name" value="SoFic-like"/>
</dbReference>
<dbReference type="PIRSF" id="PIRSF038925">
    <property type="entry name" value="AMP-prot_trans"/>
    <property type="match status" value="1"/>
</dbReference>